<dbReference type="Proteomes" id="UP001208570">
    <property type="component" value="Unassembled WGS sequence"/>
</dbReference>
<protein>
    <submittedName>
        <fullName evidence="1">Uncharacterized protein</fullName>
    </submittedName>
</protein>
<name>A0AAD9JRF8_9ANNE</name>
<proteinExistence type="predicted"/>
<dbReference type="AlphaFoldDB" id="A0AAD9JRF8"/>
<evidence type="ECO:0000313" key="1">
    <source>
        <dbReference type="EMBL" id="KAK2157998.1"/>
    </source>
</evidence>
<organism evidence="1 2">
    <name type="scientific">Paralvinella palmiformis</name>
    <dbReference type="NCBI Taxonomy" id="53620"/>
    <lineage>
        <taxon>Eukaryota</taxon>
        <taxon>Metazoa</taxon>
        <taxon>Spiralia</taxon>
        <taxon>Lophotrochozoa</taxon>
        <taxon>Annelida</taxon>
        <taxon>Polychaeta</taxon>
        <taxon>Sedentaria</taxon>
        <taxon>Canalipalpata</taxon>
        <taxon>Terebellida</taxon>
        <taxon>Terebelliformia</taxon>
        <taxon>Alvinellidae</taxon>
        <taxon>Paralvinella</taxon>
    </lineage>
</organism>
<reference evidence="1" key="1">
    <citation type="journal article" date="2023" name="Mol. Biol. Evol.">
        <title>Third-Generation Sequencing Reveals the Adaptive Role of the Epigenome in Three Deep-Sea Polychaetes.</title>
        <authorList>
            <person name="Perez M."/>
            <person name="Aroh O."/>
            <person name="Sun Y."/>
            <person name="Lan Y."/>
            <person name="Juniper S.K."/>
            <person name="Young C.R."/>
            <person name="Angers B."/>
            <person name="Qian P.Y."/>
        </authorList>
    </citation>
    <scope>NUCLEOTIDE SEQUENCE</scope>
    <source>
        <strain evidence="1">P08H-3</strain>
    </source>
</reference>
<comment type="caution">
    <text evidence="1">The sequence shown here is derived from an EMBL/GenBank/DDBJ whole genome shotgun (WGS) entry which is preliminary data.</text>
</comment>
<accession>A0AAD9JRF8</accession>
<keyword evidence="2" id="KW-1185">Reference proteome</keyword>
<sequence length="81" mass="9220">MAQLKPVSVDILRNKFYQDNWVWDSSTKGKHVMLSSNSRAAYFHTDPVLESTGTAGRLMNPLGQLFNKPFSEFLENASVHY</sequence>
<evidence type="ECO:0000313" key="2">
    <source>
        <dbReference type="Proteomes" id="UP001208570"/>
    </source>
</evidence>
<dbReference type="EMBL" id="JAODUP010000179">
    <property type="protein sequence ID" value="KAK2157998.1"/>
    <property type="molecule type" value="Genomic_DNA"/>
</dbReference>
<gene>
    <name evidence="1" type="ORF">LSH36_179g04024</name>
</gene>